<dbReference type="RefSeq" id="WP_185678613.1">
    <property type="nucleotide sequence ID" value="NZ_JACLAX010000004.1"/>
</dbReference>
<name>A0A7X1KPS9_9SPHN</name>
<feature type="compositionally biased region" description="Low complexity" evidence="1">
    <location>
        <begin position="126"/>
        <end position="136"/>
    </location>
</feature>
<dbReference type="InterPro" id="IPR022273">
    <property type="entry name" value="PRTRC_protein-E"/>
</dbReference>
<gene>
    <name evidence="2" type="ORF">H7F53_06295</name>
</gene>
<sequence length="136" mass="13877">MLITNLLPLLARYSLGFDLVAGAGNMVTLTIIPRKAEGAKVALEPAEARPISITGTAEEIDEQLALGTEGALSQIFVARVNLAEQLAEQRKAVEDAKAAASAKAKPAAKVAPTPTAAPAPAPAPAAPAADEPLTLY</sequence>
<evidence type="ECO:0000256" key="1">
    <source>
        <dbReference type="SAM" id="MobiDB-lite"/>
    </source>
</evidence>
<dbReference type="EMBL" id="JACLAX010000004">
    <property type="protein sequence ID" value="MBC2668745.1"/>
    <property type="molecule type" value="Genomic_DNA"/>
</dbReference>
<reference evidence="2 3" key="1">
    <citation type="submission" date="2020-08" db="EMBL/GenBank/DDBJ databases">
        <title>The genome sequence of type strain Novosphingobium piscinae KCTC 42194.</title>
        <authorList>
            <person name="Liu Y."/>
        </authorList>
    </citation>
    <scope>NUCLEOTIDE SEQUENCE [LARGE SCALE GENOMIC DNA]</scope>
    <source>
        <strain evidence="2 3">KCTC 42194</strain>
    </source>
</reference>
<evidence type="ECO:0000313" key="3">
    <source>
        <dbReference type="Proteomes" id="UP000551327"/>
    </source>
</evidence>
<accession>A0A7X1KPS9</accession>
<protein>
    <submittedName>
        <fullName evidence="2">PRTRC system protein E</fullName>
    </submittedName>
</protein>
<feature type="compositionally biased region" description="Pro residues" evidence="1">
    <location>
        <begin position="115"/>
        <end position="125"/>
    </location>
</feature>
<keyword evidence="3" id="KW-1185">Reference proteome</keyword>
<dbReference type="AlphaFoldDB" id="A0A7X1KPS9"/>
<organism evidence="2 3">
    <name type="scientific">Novosphingobium piscinae</name>
    <dbReference type="NCBI Taxonomy" id="1507448"/>
    <lineage>
        <taxon>Bacteria</taxon>
        <taxon>Pseudomonadati</taxon>
        <taxon>Pseudomonadota</taxon>
        <taxon>Alphaproteobacteria</taxon>
        <taxon>Sphingomonadales</taxon>
        <taxon>Sphingomonadaceae</taxon>
        <taxon>Novosphingobium</taxon>
    </lineage>
</organism>
<comment type="caution">
    <text evidence="2">The sequence shown here is derived from an EMBL/GenBank/DDBJ whole genome shotgun (WGS) entry which is preliminary data.</text>
</comment>
<dbReference type="Proteomes" id="UP000551327">
    <property type="component" value="Unassembled WGS sequence"/>
</dbReference>
<evidence type="ECO:0000313" key="2">
    <source>
        <dbReference type="EMBL" id="MBC2668745.1"/>
    </source>
</evidence>
<feature type="region of interest" description="Disordered" evidence="1">
    <location>
        <begin position="95"/>
        <end position="136"/>
    </location>
</feature>
<feature type="compositionally biased region" description="Low complexity" evidence="1">
    <location>
        <begin position="98"/>
        <end position="114"/>
    </location>
</feature>
<proteinExistence type="predicted"/>
<dbReference type="NCBIfam" id="TIGR03741">
    <property type="entry name" value="PRTRC_E"/>
    <property type="match status" value="1"/>
</dbReference>